<proteinExistence type="predicted"/>
<reference evidence="2 3" key="2">
    <citation type="submission" date="2018-11" db="EMBL/GenBank/DDBJ databases">
        <authorList>
            <consortium name="Pathogen Informatics"/>
        </authorList>
    </citation>
    <scope>NUCLEOTIDE SEQUENCE [LARGE SCALE GENOMIC DNA]</scope>
    <source>
        <strain evidence="2 3">Egypt</strain>
    </source>
</reference>
<dbReference type="WBParaSite" id="ECPE_0001740501-mRNA-1">
    <property type="protein sequence ID" value="ECPE_0001740501-mRNA-1"/>
    <property type="gene ID" value="ECPE_0001740501"/>
</dbReference>
<evidence type="ECO:0000313" key="2">
    <source>
        <dbReference type="EMBL" id="VDP94651.1"/>
    </source>
</evidence>
<dbReference type="OrthoDB" id="5984008at2759"/>
<evidence type="ECO:0000313" key="4">
    <source>
        <dbReference type="WBParaSite" id="ECPE_0001740501-mRNA-1"/>
    </source>
</evidence>
<keyword evidence="1" id="KW-0812">Transmembrane</keyword>
<dbReference type="Proteomes" id="UP000272942">
    <property type="component" value="Unassembled WGS sequence"/>
</dbReference>
<keyword evidence="1" id="KW-0472">Membrane</keyword>
<protein>
    <submittedName>
        <fullName evidence="4">Transmembrane protein</fullName>
    </submittedName>
</protein>
<evidence type="ECO:0000313" key="3">
    <source>
        <dbReference type="Proteomes" id="UP000272942"/>
    </source>
</evidence>
<reference evidence="4" key="1">
    <citation type="submission" date="2016-06" db="UniProtKB">
        <authorList>
            <consortium name="WormBaseParasite"/>
        </authorList>
    </citation>
    <scope>IDENTIFICATION</scope>
</reference>
<sequence>METLDTRWIHVQGDNCERTESSPATLGLTNMAGVFIMVAAGILTGLPISMAEIACRKRRRMEERQSTLAMDAVKRWKENVHVSLPGPATDFFFRKVILPPYPDAGHS</sequence>
<feature type="transmembrane region" description="Helical" evidence="1">
    <location>
        <begin position="31"/>
        <end position="55"/>
    </location>
</feature>
<name>A0A183BDS5_9TREM</name>
<evidence type="ECO:0000256" key="1">
    <source>
        <dbReference type="SAM" id="Phobius"/>
    </source>
</evidence>
<accession>A0A183BDS5</accession>
<organism evidence="4">
    <name type="scientific">Echinostoma caproni</name>
    <dbReference type="NCBI Taxonomy" id="27848"/>
    <lineage>
        <taxon>Eukaryota</taxon>
        <taxon>Metazoa</taxon>
        <taxon>Spiralia</taxon>
        <taxon>Lophotrochozoa</taxon>
        <taxon>Platyhelminthes</taxon>
        <taxon>Trematoda</taxon>
        <taxon>Digenea</taxon>
        <taxon>Plagiorchiida</taxon>
        <taxon>Echinostomata</taxon>
        <taxon>Echinostomatoidea</taxon>
        <taxon>Echinostomatidae</taxon>
        <taxon>Echinostoma</taxon>
    </lineage>
</organism>
<keyword evidence="3" id="KW-1185">Reference proteome</keyword>
<dbReference type="EMBL" id="UZAN01068900">
    <property type="protein sequence ID" value="VDP94651.1"/>
    <property type="molecule type" value="Genomic_DNA"/>
</dbReference>
<dbReference type="AlphaFoldDB" id="A0A183BDS5"/>
<gene>
    <name evidence="2" type="ORF">ECPE_LOCUS17361</name>
</gene>
<keyword evidence="1" id="KW-1133">Transmembrane helix</keyword>